<name>M2N1W2_BAUPA</name>
<keyword evidence="2" id="KW-1185">Reference proteome</keyword>
<dbReference type="GeneID" id="19110327"/>
<evidence type="ECO:0000313" key="2">
    <source>
        <dbReference type="Proteomes" id="UP000011761"/>
    </source>
</evidence>
<dbReference type="AlphaFoldDB" id="M2N1W2"/>
<dbReference type="EMBL" id="KB445561">
    <property type="protein sequence ID" value="EMC92655.1"/>
    <property type="molecule type" value="Genomic_DNA"/>
</dbReference>
<protein>
    <submittedName>
        <fullName evidence="1">Uncharacterized protein</fullName>
    </submittedName>
</protein>
<gene>
    <name evidence="1" type="ORF">BAUCODRAFT_257110</name>
</gene>
<dbReference type="RefSeq" id="XP_007680042.1">
    <property type="nucleotide sequence ID" value="XM_007681852.1"/>
</dbReference>
<reference evidence="1 2" key="1">
    <citation type="journal article" date="2012" name="PLoS Pathog.">
        <title>Diverse lifestyles and strategies of plant pathogenesis encoded in the genomes of eighteen Dothideomycetes fungi.</title>
        <authorList>
            <person name="Ohm R.A."/>
            <person name="Feau N."/>
            <person name="Henrissat B."/>
            <person name="Schoch C.L."/>
            <person name="Horwitz B.A."/>
            <person name="Barry K.W."/>
            <person name="Condon B.J."/>
            <person name="Copeland A.C."/>
            <person name="Dhillon B."/>
            <person name="Glaser F."/>
            <person name="Hesse C.N."/>
            <person name="Kosti I."/>
            <person name="LaButti K."/>
            <person name="Lindquist E.A."/>
            <person name="Lucas S."/>
            <person name="Salamov A.A."/>
            <person name="Bradshaw R.E."/>
            <person name="Ciuffetti L."/>
            <person name="Hamelin R.C."/>
            <person name="Kema G.H.J."/>
            <person name="Lawrence C."/>
            <person name="Scott J.A."/>
            <person name="Spatafora J.W."/>
            <person name="Turgeon B.G."/>
            <person name="de Wit P.J.G.M."/>
            <person name="Zhong S."/>
            <person name="Goodwin S.B."/>
            <person name="Grigoriev I.V."/>
        </authorList>
    </citation>
    <scope>NUCLEOTIDE SEQUENCE [LARGE SCALE GENOMIC DNA]</scope>
    <source>
        <strain evidence="1 2">UAMH 10762</strain>
    </source>
</reference>
<dbReference type="KEGG" id="bcom:BAUCODRAFT_257110"/>
<dbReference type="HOGENOM" id="CLU_1796106_0_0_1"/>
<sequence>MATKHYHDRVRSPSNGHYTDLVCASSSEEAPWMHAPCSCLLHAKGSYSLSWLPSDYRADSVHRAVRALPNYRSDTAKGFCFRARTLVASYCTRRCGLSVKRHCLQVRLAVEFVITVCKGQATYAMHVTGTMAAAESNHAYSDLA</sequence>
<proteinExistence type="predicted"/>
<organism evidence="1 2">
    <name type="scientific">Baudoinia panamericana (strain UAMH 10762)</name>
    <name type="common">Angels' share fungus</name>
    <name type="synonym">Baudoinia compniacensis (strain UAMH 10762)</name>
    <dbReference type="NCBI Taxonomy" id="717646"/>
    <lineage>
        <taxon>Eukaryota</taxon>
        <taxon>Fungi</taxon>
        <taxon>Dikarya</taxon>
        <taxon>Ascomycota</taxon>
        <taxon>Pezizomycotina</taxon>
        <taxon>Dothideomycetes</taxon>
        <taxon>Dothideomycetidae</taxon>
        <taxon>Mycosphaerellales</taxon>
        <taxon>Teratosphaeriaceae</taxon>
        <taxon>Baudoinia</taxon>
    </lineage>
</organism>
<accession>M2N1W2</accession>
<evidence type="ECO:0000313" key="1">
    <source>
        <dbReference type="EMBL" id="EMC92655.1"/>
    </source>
</evidence>
<dbReference type="Proteomes" id="UP000011761">
    <property type="component" value="Unassembled WGS sequence"/>
</dbReference>